<dbReference type="InterPro" id="IPR036259">
    <property type="entry name" value="MFS_trans_sf"/>
</dbReference>
<comment type="subcellular location">
    <subcellularLocation>
        <location evidence="1">Membrane</location>
        <topology evidence="1">Multi-pass membrane protein</topology>
    </subcellularLocation>
</comment>
<evidence type="ECO:0000313" key="10">
    <source>
        <dbReference type="Proteomes" id="UP001583186"/>
    </source>
</evidence>
<feature type="compositionally biased region" description="Basic and acidic residues" evidence="6">
    <location>
        <begin position="560"/>
        <end position="575"/>
    </location>
</feature>
<accession>A0ABR3ZPB2</accession>
<dbReference type="Proteomes" id="UP001583186">
    <property type="component" value="Unassembled WGS sequence"/>
</dbReference>
<evidence type="ECO:0000259" key="8">
    <source>
        <dbReference type="PROSITE" id="PS50850"/>
    </source>
</evidence>
<feature type="transmembrane region" description="Helical" evidence="7">
    <location>
        <begin position="187"/>
        <end position="209"/>
    </location>
</feature>
<feature type="region of interest" description="Disordered" evidence="6">
    <location>
        <begin position="639"/>
        <end position="664"/>
    </location>
</feature>
<dbReference type="PROSITE" id="PS50850">
    <property type="entry name" value="MFS"/>
    <property type="match status" value="1"/>
</dbReference>
<evidence type="ECO:0000256" key="1">
    <source>
        <dbReference type="ARBA" id="ARBA00004141"/>
    </source>
</evidence>
<evidence type="ECO:0000256" key="6">
    <source>
        <dbReference type="SAM" id="MobiDB-lite"/>
    </source>
</evidence>
<gene>
    <name evidence="9" type="ORF">Sste5346_001295</name>
</gene>
<feature type="transmembrane region" description="Helical" evidence="7">
    <location>
        <begin position="369"/>
        <end position="387"/>
    </location>
</feature>
<feature type="transmembrane region" description="Helical" evidence="7">
    <location>
        <begin position="216"/>
        <end position="241"/>
    </location>
</feature>
<evidence type="ECO:0000313" key="9">
    <source>
        <dbReference type="EMBL" id="KAL1902319.1"/>
    </source>
</evidence>
<feature type="transmembrane region" description="Helical" evidence="7">
    <location>
        <begin position="123"/>
        <end position="146"/>
    </location>
</feature>
<dbReference type="EMBL" id="JAWCUI010000005">
    <property type="protein sequence ID" value="KAL1902319.1"/>
    <property type="molecule type" value="Genomic_DNA"/>
</dbReference>
<evidence type="ECO:0000256" key="3">
    <source>
        <dbReference type="ARBA" id="ARBA00022692"/>
    </source>
</evidence>
<evidence type="ECO:0000256" key="7">
    <source>
        <dbReference type="SAM" id="Phobius"/>
    </source>
</evidence>
<reference evidence="9 10" key="1">
    <citation type="journal article" date="2024" name="IMA Fungus">
        <title>IMA Genome - F19 : A genome assembly and annotation guide to empower mycologists, including annotated draft genome sequences of Ceratocystis pirilliformis, Diaporthe australafricana, Fusarium ophioides, Paecilomyces lecythidis, and Sporothrix stenoceras.</title>
        <authorList>
            <person name="Aylward J."/>
            <person name="Wilson A.M."/>
            <person name="Visagie C.M."/>
            <person name="Spraker J."/>
            <person name="Barnes I."/>
            <person name="Buitendag C."/>
            <person name="Ceriani C."/>
            <person name="Del Mar Angel L."/>
            <person name="du Plessis D."/>
            <person name="Fuchs T."/>
            <person name="Gasser K."/>
            <person name="Kramer D."/>
            <person name="Li W."/>
            <person name="Munsamy K."/>
            <person name="Piso A."/>
            <person name="Price J.L."/>
            <person name="Sonnekus B."/>
            <person name="Thomas C."/>
            <person name="van der Nest A."/>
            <person name="van Dijk A."/>
            <person name="van Heerden A."/>
            <person name="van Vuuren N."/>
            <person name="Yilmaz N."/>
            <person name="Duong T.A."/>
            <person name="van der Merwe N.A."/>
            <person name="Wingfield M.J."/>
            <person name="Wingfield B.D."/>
        </authorList>
    </citation>
    <scope>NUCLEOTIDE SEQUENCE [LARGE SCALE GENOMIC DNA]</scope>
    <source>
        <strain evidence="9 10">CMW 5346</strain>
    </source>
</reference>
<feature type="transmembrane region" description="Helical" evidence="7">
    <location>
        <begin position="483"/>
        <end position="503"/>
    </location>
</feature>
<dbReference type="Gene3D" id="1.20.1250.20">
    <property type="entry name" value="MFS general substrate transporter like domains"/>
    <property type="match status" value="1"/>
</dbReference>
<dbReference type="PANTHER" id="PTHR23502">
    <property type="entry name" value="MAJOR FACILITATOR SUPERFAMILY"/>
    <property type="match status" value="1"/>
</dbReference>
<evidence type="ECO:0000256" key="4">
    <source>
        <dbReference type="ARBA" id="ARBA00022989"/>
    </source>
</evidence>
<dbReference type="Gene3D" id="1.20.1720.10">
    <property type="entry name" value="Multidrug resistance protein D"/>
    <property type="match status" value="1"/>
</dbReference>
<organism evidence="9 10">
    <name type="scientific">Sporothrix stenoceras</name>
    <dbReference type="NCBI Taxonomy" id="5173"/>
    <lineage>
        <taxon>Eukaryota</taxon>
        <taxon>Fungi</taxon>
        <taxon>Dikarya</taxon>
        <taxon>Ascomycota</taxon>
        <taxon>Pezizomycotina</taxon>
        <taxon>Sordariomycetes</taxon>
        <taxon>Sordariomycetidae</taxon>
        <taxon>Ophiostomatales</taxon>
        <taxon>Ophiostomataceae</taxon>
        <taxon>Sporothrix</taxon>
    </lineage>
</organism>
<dbReference type="PRINTS" id="PR01036">
    <property type="entry name" value="TCRTETB"/>
</dbReference>
<feature type="transmembrane region" description="Helical" evidence="7">
    <location>
        <begin position="158"/>
        <end position="175"/>
    </location>
</feature>
<dbReference type="PANTHER" id="PTHR23502:SF51">
    <property type="entry name" value="QUINIDINE RESISTANCE PROTEIN 1-RELATED"/>
    <property type="match status" value="1"/>
</dbReference>
<evidence type="ECO:0000256" key="2">
    <source>
        <dbReference type="ARBA" id="ARBA00022448"/>
    </source>
</evidence>
<dbReference type="SUPFAM" id="SSF103473">
    <property type="entry name" value="MFS general substrate transporter"/>
    <property type="match status" value="1"/>
</dbReference>
<feature type="transmembrane region" description="Helical" evidence="7">
    <location>
        <begin position="247"/>
        <end position="264"/>
    </location>
</feature>
<feature type="transmembrane region" description="Helical" evidence="7">
    <location>
        <begin position="91"/>
        <end position="111"/>
    </location>
</feature>
<feature type="compositionally biased region" description="Basic and acidic residues" evidence="6">
    <location>
        <begin position="1"/>
        <end position="12"/>
    </location>
</feature>
<feature type="compositionally biased region" description="Basic and acidic residues" evidence="6">
    <location>
        <begin position="43"/>
        <end position="55"/>
    </location>
</feature>
<feature type="region of interest" description="Disordered" evidence="6">
    <location>
        <begin position="549"/>
        <end position="616"/>
    </location>
</feature>
<feature type="domain" description="Major facilitator superfamily (MFS) profile" evidence="8">
    <location>
        <begin position="92"/>
        <end position="540"/>
    </location>
</feature>
<keyword evidence="3 7" id="KW-0812">Transmembrane</keyword>
<name>A0ABR3ZPB2_9PEZI</name>
<evidence type="ECO:0000256" key="5">
    <source>
        <dbReference type="ARBA" id="ARBA00023136"/>
    </source>
</evidence>
<proteinExistence type="predicted"/>
<keyword evidence="5 7" id="KW-0472">Membrane</keyword>
<keyword evidence="4 7" id="KW-1133">Transmembrane helix</keyword>
<comment type="caution">
    <text evidence="9">The sequence shown here is derived from an EMBL/GenBank/DDBJ whole genome shotgun (WGS) entry which is preliminary data.</text>
</comment>
<dbReference type="InterPro" id="IPR011701">
    <property type="entry name" value="MFS"/>
</dbReference>
<sequence>MSCPEPSRDAITSHDVAAGQLDVGPPPPLLGTATASSSNDPNIHIDDDNSSHTDENGTITNDVANPDDPEQLSRVVSGPPYSVFSDGMKRYIVVMVTFTSFISPMTANIYFPALTPIAEDLGVSVGLINLTLTTYMILQGIAPTLFGDFGDMAGRRPAFIIAMSIYLVVNIGLALQNNYAALLVLRMLQSGGSSGTLALGYAVVADVAVSAERGKYMGIVGAGINIGPALSPVLGGILAQYLGWRSIFWFCCIVSACLLVPYTLSVPETARNVVGNGSIPPRWINMTLLDYIHQKRHPLPLSERPQPPKTKIHFPNPLRTLSVVFEKDLSLILAYAATLYVVFIMIVATLSTVFSDIYHLNELQIGLCYLPYGVGCCTASILQGHLLDWNYRRTARRIGFTIDYRRGDDLSKFPIEKARLYPMAPMVVIGVCTVIAYGWVLEYRLPLAVPLVLLFLVGLTVVGSFSILNTLIMDLYPQAPATAVAAVNLVRCLLGAGVMAFIEAMIERLGRGWNFTFWALLLVVTSPTMFLVLRFGPRWREERRLRLAKKKAQREEEEQERERQAEREAAAREQEEEHEESDAHTGPPAGNQSNESEKQDFSPVGEGLGQPVVDRSVASAGAPVPCTTTVELLAVVNGNATERTVDGTKATKSTNVQESVSKET</sequence>
<feature type="transmembrane region" description="Helical" evidence="7">
    <location>
        <begin position="515"/>
        <end position="536"/>
    </location>
</feature>
<feature type="region of interest" description="Disordered" evidence="6">
    <location>
        <begin position="1"/>
        <end position="73"/>
    </location>
</feature>
<dbReference type="InterPro" id="IPR020846">
    <property type="entry name" value="MFS_dom"/>
</dbReference>
<feature type="transmembrane region" description="Helical" evidence="7">
    <location>
        <begin position="329"/>
        <end position="349"/>
    </location>
</feature>
<feature type="transmembrane region" description="Helical" evidence="7">
    <location>
        <begin position="420"/>
        <end position="441"/>
    </location>
</feature>
<keyword evidence="10" id="KW-1185">Reference proteome</keyword>
<feature type="transmembrane region" description="Helical" evidence="7">
    <location>
        <begin position="447"/>
        <end position="471"/>
    </location>
</feature>
<feature type="compositionally biased region" description="Polar residues" evidence="6">
    <location>
        <begin position="650"/>
        <end position="664"/>
    </location>
</feature>
<keyword evidence="2" id="KW-0813">Transport</keyword>
<protein>
    <recommendedName>
        <fullName evidence="8">Major facilitator superfamily (MFS) profile domain-containing protein</fullName>
    </recommendedName>
</protein>
<dbReference type="Pfam" id="PF07690">
    <property type="entry name" value="MFS_1"/>
    <property type="match status" value="1"/>
</dbReference>